<dbReference type="EnsemblPlants" id="Bo9g161610.1">
    <property type="protein sequence ID" value="Bo9g161610.1"/>
    <property type="gene ID" value="Bo9g161610"/>
</dbReference>
<dbReference type="Gramene" id="Bo9g161610.1">
    <property type="protein sequence ID" value="Bo9g161610.1"/>
    <property type="gene ID" value="Bo9g161610"/>
</dbReference>
<sequence length="269" mass="30945">MAEWLMAPVLKTERRSCQGCMSFFNLLKSKPLGPLKGSNQGARRSQKRIVSPPKITSPVGERIKYLPKPVEIHALLTTITLNTDEDRYEWCPNGSATPVFSTGAIYRLIKQHQPLVPWNKVVWNPRGIRAQLKIESYLGASRLHLHASFATLVDETRDHLFFDYDFSSVIWETLARKARCRPISTWPQLLQYMQQRSCPKPDRILGLLAWQVAIYYTWTERNNRLHRQSYSSSKSIIISATTLIKNKISSFRVSNPRLASAIFQLWVST</sequence>
<organism evidence="1 2">
    <name type="scientific">Brassica oleracea var. oleracea</name>
    <dbReference type="NCBI Taxonomy" id="109376"/>
    <lineage>
        <taxon>Eukaryota</taxon>
        <taxon>Viridiplantae</taxon>
        <taxon>Streptophyta</taxon>
        <taxon>Embryophyta</taxon>
        <taxon>Tracheophyta</taxon>
        <taxon>Spermatophyta</taxon>
        <taxon>Magnoliopsida</taxon>
        <taxon>eudicotyledons</taxon>
        <taxon>Gunneridae</taxon>
        <taxon>Pentapetalae</taxon>
        <taxon>rosids</taxon>
        <taxon>malvids</taxon>
        <taxon>Brassicales</taxon>
        <taxon>Brassicaceae</taxon>
        <taxon>Brassiceae</taxon>
        <taxon>Brassica</taxon>
    </lineage>
</organism>
<reference evidence="1" key="2">
    <citation type="submission" date="2015-03" db="UniProtKB">
        <authorList>
            <consortium name="EnsemblPlants"/>
        </authorList>
    </citation>
    <scope>IDENTIFICATION</scope>
</reference>
<evidence type="ECO:0000313" key="2">
    <source>
        <dbReference type="Proteomes" id="UP000032141"/>
    </source>
</evidence>
<keyword evidence="2" id="KW-1185">Reference proteome</keyword>
<accession>A0A0D3EEW0</accession>
<dbReference type="AlphaFoldDB" id="A0A0D3EEW0"/>
<protein>
    <recommendedName>
        <fullName evidence="3">Reverse transcriptase zinc-binding domain-containing protein</fullName>
    </recommendedName>
</protein>
<reference evidence="1 2" key="1">
    <citation type="journal article" date="2014" name="Genome Biol.">
        <title>Transcriptome and methylome profiling reveals relics of genome dominance in the mesopolyploid Brassica oleracea.</title>
        <authorList>
            <person name="Parkin I.A."/>
            <person name="Koh C."/>
            <person name="Tang H."/>
            <person name="Robinson S.J."/>
            <person name="Kagale S."/>
            <person name="Clarke W.E."/>
            <person name="Town C.D."/>
            <person name="Nixon J."/>
            <person name="Krishnakumar V."/>
            <person name="Bidwell S.L."/>
            <person name="Denoeud F."/>
            <person name="Belcram H."/>
            <person name="Links M.G."/>
            <person name="Just J."/>
            <person name="Clarke C."/>
            <person name="Bender T."/>
            <person name="Huebert T."/>
            <person name="Mason A.S."/>
            <person name="Pires J.C."/>
            <person name="Barker G."/>
            <person name="Moore J."/>
            <person name="Walley P.G."/>
            <person name="Manoli S."/>
            <person name="Batley J."/>
            <person name="Edwards D."/>
            <person name="Nelson M.N."/>
            <person name="Wang X."/>
            <person name="Paterson A.H."/>
            <person name="King G."/>
            <person name="Bancroft I."/>
            <person name="Chalhoub B."/>
            <person name="Sharpe A.G."/>
        </authorList>
    </citation>
    <scope>NUCLEOTIDE SEQUENCE</scope>
    <source>
        <strain evidence="1 2">cv. TO1000</strain>
    </source>
</reference>
<dbReference type="HOGENOM" id="CLU_000680_19_0_1"/>
<dbReference type="OMA" id="TWTERNN"/>
<evidence type="ECO:0000313" key="1">
    <source>
        <dbReference type="EnsemblPlants" id="Bo9g161610.1"/>
    </source>
</evidence>
<dbReference type="Proteomes" id="UP000032141">
    <property type="component" value="Chromosome C9"/>
</dbReference>
<proteinExistence type="predicted"/>
<dbReference type="eggNOG" id="KOG1075">
    <property type="taxonomic scope" value="Eukaryota"/>
</dbReference>
<name>A0A0D3EEW0_BRAOL</name>
<evidence type="ECO:0008006" key="3">
    <source>
        <dbReference type="Google" id="ProtNLM"/>
    </source>
</evidence>